<name>A0A1U7CZD7_9BACT</name>
<feature type="compositionally biased region" description="Basic residues" evidence="1">
    <location>
        <begin position="279"/>
        <end position="289"/>
    </location>
</feature>
<accession>A0A1U7CZD7</accession>
<dbReference type="RefSeq" id="WP_145952423.1">
    <property type="nucleotide sequence ID" value="NZ_CP019084.1"/>
</dbReference>
<sequence length="299" mass="33798">MKDPHVETLRYKLEVDQTYGRIENPPPLIHETEAYRMCLENDVLVIDMKEHHATIQSARNRVEPDLEAWQLDAALQREHMWLRFIYDEAGAVVKDLHIWPEGHNVATGSLVIGPIIVSGTGTCGPPVFQEYPQPPKRFRASEDVEAMFRRYERAVWRDETQLLSTGYACLSLMEGAAAVGSENSSRNKAVDKYNIHIDVFDALGTIVSTYGSLEEARKLHADAKREALSHDEKIWVRAAIRTLIRRKAEYDHDPREANSLPQIIMEDLPTLTTADSLKRVRKPRKHGNGHSKGGSSPSG</sequence>
<proteinExistence type="predicted"/>
<dbReference type="Proteomes" id="UP000186309">
    <property type="component" value="Plasmid PALBO2"/>
</dbReference>
<dbReference type="EMBL" id="CP019084">
    <property type="protein sequence ID" value="APW64320.1"/>
    <property type="molecule type" value="Genomic_DNA"/>
</dbReference>
<organism evidence="2 3">
    <name type="scientific">Paludisphaera borealis</name>
    <dbReference type="NCBI Taxonomy" id="1387353"/>
    <lineage>
        <taxon>Bacteria</taxon>
        <taxon>Pseudomonadati</taxon>
        <taxon>Planctomycetota</taxon>
        <taxon>Planctomycetia</taxon>
        <taxon>Isosphaerales</taxon>
        <taxon>Isosphaeraceae</taxon>
        <taxon>Paludisphaera</taxon>
    </lineage>
</organism>
<geneLocation type="plasmid" evidence="3">
    <name>palbo2</name>
</geneLocation>
<evidence type="ECO:0000313" key="2">
    <source>
        <dbReference type="EMBL" id="APW64320.1"/>
    </source>
</evidence>
<reference evidence="2 3" key="1">
    <citation type="submission" date="2016-12" db="EMBL/GenBank/DDBJ databases">
        <title>Comparative genomics of four Isosphaeraceae planctomycetes: a common pool of plasmids and glycoside hydrolase genes.</title>
        <authorList>
            <person name="Ivanova A."/>
        </authorList>
    </citation>
    <scope>NUCLEOTIDE SEQUENCE [LARGE SCALE GENOMIC DNA]</scope>
    <source>
        <strain evidence="2 3">PX4</strain>
        <plasmid evidence="3">palbo2</plasmid>
    </source>
</reference>
<protein>
    <submittedName>
        <fullName evidence="2">Uncharacterized protein</fullName>
    </submittedName>
</protein>
<dbReference type="AlphaFoldDB" id="A0A1U7CZD7"/>
<evidence type="ECO:0000313" key="3">
    <source>
        <dbReference type="Proteomes" id="UP000186309"/>
    </source>
</evidence>
<dbReference type="OrthoDB" id="9255780at2"/>
<dbReference type="KEGG" id="pbor:BSF38_20041"/>
<feature type="region of interest" description="Disordered" evidence="1">
    <location>
        <begin position="274"/>
        <end position="299"/>
    </location>
</feature>
<evidence type="ECO:0000256" key="1">
    <source>
        <dbReference type="SAM" id="MobiDB-lite"/>
    </source>
</evidence>
<keyword evidence="2" id="KW-0614">Plasmid</keyword>
<gene>
    <name evidence="2" type="ORF">BSF38_20041</name>
</gene>
<keyword evidence="3" id="KW-1185">Reference proteome</keyword>